<dbReference type="EMBL" id="DVFO01000090">
    <property type="protein sequence ID" value="HIQ61578.1"/>
    <property type="molecule type" value="Genomic_DNA"/>
</dbReference>
<organism evidence="1 2">
    <name type="scientific">Candidatus Enterenecus faecium</name>
    <dbReference type="NCBI Taxonomy" id="2840780"/>
    <lineage>
        <taxon>Bacteria</taxon>
        <taxon>Bacillati</taxon>
        <taxon>Bacillota</taxon>
        <taxon>Clostridia</taxon>
        <taxon>Eubacteriales</taxon>
        <taxon>Candidatus Enterenecus</taxon>
    </lineage>
</organism>
<proteinExistence type="predicted"/>
<evidence type="ECO:0000313" key="1">
    <source>
        <dbReference type="EMBL" id="HIQ61578.1"/>
    </source>
</evidence>
<name>A0A9D1CHR9_9FIRM</name>
<reference evidence="1" key="1">
    <citation type="submission" date="2020-10" db="EMBL/GenBank/DDBJ databases">
        <authorList>
            <person name="Gilroy R."/>
        </authorList>
    </citation>
    <scope>NUCLEOTIDE SEQUENCE</scope>
    <source>
        <strain evidence="1">ChiGjej2B2-12916</strain>
    </source>
</reference>
<comment type="caution">
    <text evidence="1">The sequence shown here is derived from an EMBL/GenBank/DDBJ whole genome shotgun (WGS) entry which is preliminary data.</text>
</comment>
<dbReference type="Proteomes" id="UP000886879">
    <property type="component" value="Unassembled WGS sequence"/>
</dbReference>
<reference evidence="1" key="2">
    <citation type="journal article" date="2021" name="PeerJ">
        <title>Extensive microbial diversity within the chicken gut microbiome revealed by metagenomics and culture.</title>
        <authorList>
            <person name="Gilroy R."/>
            <person name="Ravi A."/>
            <person name="Getino M."/>
            <person name="Pursley I."/>
            <person name="Horton D.L."/>
            <person name="Alikhan N.F."/>
            <person name="Baker D."/>
            <person name="Gharbi K."/>
            <person name="Hall N."/>
            <person name="Watson M."/>
            <person name="Adriaenssens E.M."/>
            <person name="Foster-Nyarko E."/>
            <person name="Jarju S."/>
            <person name="Secka A."/>
            <person name="Antonio M."/>
            <person name="Oren A."/>
            <person name="Chaudhuri R.R."/>
            <person name="La Ragione R."/>
            <person name="Hildebrand F."/>
            <person name="Pallen M.J."/>
        </authorList>
    </citation>
    <scope>NUCLEOTIDE SEQUENCE</scope>
    <source>
        <strain evidence="1">ChiGjej2B2-12916</strain>
    </source>
</reference>
<dbReference type="AlphaFoldDB" id="A0A9D1CHR9"/>
<accession>A0A9D1CHR9</accession>
<evidence type="ECO:0000313" key="2">
    <source>
        <dbReference type="Proteomes" id="UP000886879"/>
    </source>
</evidence>
<protein>
    <submittedName>
        <fullName evidence="1">Uncharacterized protein</fullName>
    </submittedName>
</protein>
<gene>
    <name evidence="1" type="ORF">IAD31_08320</name>
</gene>
<sequence length="102" mass="11197">MALAVVSVGCHILDWDGGGGVCPRPGFGQWGGAHLPWRGIFAGRRGVPDHGQPHFAPHFCSKFSVDSRDCSIFFDTCRVCGWENKKSFEKSKKGLSKMVEMV</sequence>